<sequence length="237" mass="27853">MALPSSSNHETSRQRTKKFWNVNVPVNERTQECPDFLQYAFKDLKDQETLATPDAAYRRQSWDDVQGFIRENQLQLFQRVPSDLRLYREYCSKLIREYGSIMNFVLQERLKWQDVRPSGPPFSNPDDIKILYNDWPYGVDERIVHLVVWTKFELPSDPASDIGDMAPETRRMIQDFVDRTFGSTNVTWFRNWTSLKSVHAVEHFHVMLFDPDMDFVRKMTNGDVPLAQKVRLGVKAG</sequence>
<dbReference type="Pfam" id="PF12239">
    <property type="entry name" value="DUF3605"/>
    <property type="match status" value="1"/>
</dbReference>
<gene>
    <name evidence="1" type="ORF">AC578_5311</name>
</gene>
<evidence type="ECO:0000313" key="2">
    <source>
        <dbReference type="Proteomes" id="UP000070133"/>
    </source>
</evidence>
<dbReference type="EMBL" id="LFZN01000323">
    <property type="protein sequence ID" value="KXS94127.1"/>
    <property type="molecule type" value="Genomic_DNA"/>
</dbReference>
<dbReference type="GO" id="GO:0006044">
    <property type="term" value="P:N-acetylglucosamine metabolic process"/>
    <property type="evidence" value="ECO:0007669"/>
    <property type="project" value="TreeGrafter"/>
</dbReference>
<protein>
    <recommendedName>
        <fullName evidence="3">N-acetylglucosamine-induced protein 1</fullName>
    </recommendedName>
</protein>
<dbReference type="AlphaFoldDB" id="A0A139GVA3"/>
<evidence type="ECO:0000313" key="1">
    <source>
        <dbReference type="EMBL" id="KXS94127.1"/>
    </source>
</evidence>
<evidence type="ECO:0008006" key="3">
    <source>
        <dbReference type="Google" id="ProtNLM"/>
    </source>
</evidence>
<dbReference type="PANTHER" id="PTHR35020:SF4">
    <property type="entry name" value="N-ACETYLGLUCOSAMINE-INDUCED PROTEIN 1"/>
    <property type="match status" value="1"/>
</dbReference>
<dbReference type="PANTHER" id="PTHR35020">
    <property type="entry name" value="N-ACETYLGLUCOSAMINE-INDUCED PROTEIN 1"/>
    <property type="match status" value="1"/>
</dbReference>
<dbReference type="GO" id="GO:0005737">
    <property type="term" value="C:cytoplasm"/>
    <property type="evidence" value="ECO:0007669"/>
    <property type="project" value="TreeGrafter"/>
</dbReference>
<dbReference type="Proteomes" id="UP000070133">
    <property type="component" value="Unassembled WGS sequence"/>
</dbReference>
<dbReference type="STRING" id="321146.A0A139GVA3"/>
<organism evidence="1 2">
    <name type="scientific">Pseudocercospora eumusae</name>
    <dbReference type="NCBI Taxonomy" id="321146"/>
    <lineage>
        <taxon>Eukaryota</taxon>
        <taxon>Fungi</taxon>
        <taxon>Dikarya</taxon>
        <taxon>Ascomycota</taxon>
        <taxon>Pezizomycotina</taxon>
        <taxon>Dothideomycetes</taxon>
        <taxon>Dothideomycetidae</taxon>
        <taxon>Mycosphaerellales</taxon>
        <taxon>Mycosphaerellaceae</taxon>
        <taxon>Pseudocercospora</taxon>
    </lineage>
</organism>
<accession>A0A139GVA3</accession>
<reference evidence="1 2" key="1">
    <citation type="submission" date="2015-07" db="EMBL/GenBank/DDBJ databases">
        <title>Comparative genomics of the Sigatoka disease complex on banana suggests a link between parallel evolutionary changes in Pseudocercospora fijiensis and Pseudocercospora eumusae and increased virulence on the banana host.</title>
        <authorList>
            <person name="Chang T.-C."/>
            <person name="Salvucci A."/>
            <person name="Crous P.W."/>
            <person name="Stergiopoulos I."/>
        </authorList>
    </citation>
    <scope>NUCLEOTIDE SEQUENCE [LARGE SCALE GENOMIC DNA]</scope>
    <source>
        <strain evidence="1 2">CBS 114824</strain>
    </source>
</reference>
<name>A0A139GVA3_9PEZI</name>
<keyword evidence="2" id="KW-1185">Reference proteome</keyword>
<dbReference type="InterPro" id="IPR022036">
    <property type="entry name" value="DUF3605"/>
</dbReference>
<proteinExistence type="predicted"/>
<comment type="caution">
    <text evidence="1">The sequence shown here is derived from an EMBL/GenBank/DDBJ whole genome shotgun (WGS) entry which is preliminary data.</text>
</comment>